<dbReference type="EMBL" id="NRSJ01000076">
    <property type="protein sequence ID" value="MBK1707277.1"/>
    <property type="molecule type" value="Genomic_DNA"/>
</dbReference>
<evidence type="ECO:0000313" key="2">
    <source>
        <dbReference type="EMBL" id="MBK1707277.1"/>
    </source>
</evidence>
<dbReference type="GO" id="GO:0016757">
    <property type="term" value="F:glycosyltransferase activity"/>
    <property type="evidence" value="ECO:0007669"/>
    <property type="project" value="InterPro"/>
</dbReference>
<protein>
    <recommendedName>
        <fullName evidence="1">Glycosyltransferase 61 catalytic domain-containing protein</fullName>
    </recommendedName>
</protein>
<reference evidence="2" key="1">
    <citation type="submission" date="2017-08" db="EMBL/GenBank/DDBJ databases">
        <authorList>
            <person name="Imhoff J.F."/>
            <person name="Rahn T."/>
            <person name="Kuenzel S."/>
            <person name="Neulinger S.C."/>
        </authorList>
    </citation>
    <scope>NUCLEOTIDE SEQUENCE</scope>
    <source>
        <strain evidence="2">DSM 11080</strain>
    </source>
</reference>
<feature type="domain" description="Glycosyltransferase 61 catalytic" evidence="1">
    <location>
        <begin position="139"/>
        <end position="262"/>
    </location>
</feature>
<name>A0AAJ0UB70_9GAMM</name>
<comment type="caution">
    <text evidence="2">The sequence shown here is derived from an EMBL/GenBank/DDBJ whole genome shotgun (WGS) entry which is preliminary data.</text>
</comment>
<gene>
    <name evidence="2" type="ORF">CKO40_22780</name>
</gene>
<dbReference type="AlphaFoldDB" id="A0AAJ0UB70"/>
<evidence type="ECO:0000259" key="1">
    <source>
        <dbReference type="Pfam" id="PF04577"/>
    </source>
</evidence>
<accession>A0AAJ0UB70</accession>
<dbReference type="Pfam" id="PF04577">
    <property type="entry name" value="Glyco_transf_61"/>
    <property type="match status" value="1"/>
</dbReference>
<proteinExistence type="predicted"/>
<reference evidence="2" key="2">
    <citation type="journal article" date="2020" name="Microorganisms">
        <title>Osmotic Adaptation and Compatible Solute Biosynthesis of Phototrophic Bacteria as Revealed from Genome Analyses.</title>
        <authorList>
            <person name="Imhoff J.F."/>
            <person name="Rahn T."/>
            <person name="Kunzel S."/>
            <person name="Keller A."/>
            <person name="Neulinger S.C."/>
        </authorList>
    </citation>
    <scope>NUCLEOTIDE SEQUENCE</scope>
    <source>
        <strain evidence="2">DSM 11080</strain>
    </source>
</reference>
<dbReference type="RefSeq" id="WP_200348760.1">
    <property type="nucleotide sequence ID" value="NZ_NRSJ01000076.1"/>
</dbReference>
<dbReference type="Proteomes" id="UP001296776">
    <property type="component" value="Unassembled WGS sequence"/>
</dbReference>
<keyword evidence="3" id="KW-1185">Reference proteome</keyword>
<organism evidence="2 3">
    <name type="scientific">Halochromatium glycolicum</name>
    <dbReference type="NCBI Taxonomy" id="85075"/>
    <lineage>
        <taxon>Bacteria</taxon>
        <taxon>Pseudomonadati</taxon>
        <taxon>Pseudomonadota</taxon>
        <taxon>Gammaproteobacteria</taxon>
        <taxon>Chromatiales</taxon>
        <taxon>Chromatiaceae</taxon>
        <taxon>Halochromatium</taxon>
    </lineage>
</organism>
<evidence type="ECO:0000313" key="3">
    <source>
        <dbReference type="Proteomes" id="UP001296776"/>
    </source>
</evidence>
<sequence>MQNKFVMIFAAQRSQLSLRLLPRPGPESLEHFFHFMWGYFLPGLHIIFSEKAENRLILFQSCGPVIDRLILEAGEALGLQFRIYPKKMSRMSTSADAIVHVARWDIPLLGFDSFSIARKLLTEMRLKAFFKETIKQAIYFWGLARIRQRMAPLLREIYVRLGAQESKLDCSYLLLERSTPPEFYINDEAEISGYGSSRRYLANIDAIEKTLREQDIPVLRFEPGACGFAEQVRVFTRCAGVIGVRGAEFANTIFVPKGSLVITGNFLDNKAPAANIALVKGFLSYNIKVSGQKPAFNISPSAIVKCIRNHERRN</sequence>
<dbReference type="InterPro" id="IPR049625">
    <property type="entry name" value="Glyco_transf_61_cat"/>
</dbReference>